<keyword evidence="3" id="KW-1185">Reference proteome</keyword>
<organism evidence="2 3">
    <name type="scientific">Novosphingobium aerophilum</name>
    <dbReference type="NCBI Taxonomy" id="2839843"/>
    <lineage>
        <taxon>Bacteria</taxon>
        <taxon>Pseudomonadati</taxon>
        <taxon>Pseudomonadota</taxon>
        <taxon>Alphaproteobacteria</taxon>
        <taxon>Sphingomonadales</taxon>
        <taxon>Sphingomonadaceae</taxon>
        <taxon>Novosphingobium</taxon>
    </lineage>
</organism>
<feature type="region of interest" description="Disordered" evidence="1">
    <location>
        <begin position="1"/>
        <end position="69"/>
    </location>
</feature>
<dbReference type="AlphaFoldDB" id="A0A7X1FAC9"/>
<evidence type="ECO:0000313" key="3">
    <source>
        <dbReference type="Proteomes" id="UP000520156"/>
    </source>
</evidence>
<feature type="compositionally biased region" description="Pro residues" evidence="1">
    <location>
        <begin position="59"/>
        <end position="68"/>
    </location>
</feature>
<reference evidence="2 3" key="1">
    <citation type="submission" date="2020-08" db="EMBL/GenBank/DDBJ databases">
        <title>The genome sequence of Novosphingobium flavum 4Y4.</title>
        <authorList>
            <person name="Liu Y."/>
        </authorList>
    </citation>
    <scope>NUCLEOTIDE SEQUENCE [LARGE SCALE GENOMIC DNA]</scope>
    <source>
        <strain evidence="2 3">4Y4</strain>
    </source>
</reference>
<sequence>MDLPFPNGTAVPDEQAELTAPQTETPAPAPRALVDVSAIDIDWPKKGGKGGEVVTPQSATPPSPPLPAPVRAEAQASAASFVADGVFTPKPQTNLVIARLREQGWYRGLIGPGKHAVECPWAPDHQGQPDLVATYTEPTLNLPYGHFECVGEHAADVGVRALLDRLDIEPQRARGKPVVRLEAGEQNLILAAAEHVLSTCENFYQAKGNIVRLRGAAGGDVATELASEQVVAVALSGGSDWEKYDGRSKTWVRCDPPARVCQMLVRASGYGSLPVLNGIARQPFFRKGDNVLVTQPGYDRASGIYAHFKAGDYRLPEPTRVAAEAALDRLSALIGEFHFAGEPDRSALLCALLTATVRPSLALAPAFNITAASPGSGKSYATRLALAFASTSDPLNMSYPARSEEASKAMLAALLQAPAAIAFDDMQTDWLPHGVINRMLTSETISERILGSSRVVMASTNCFIIGSGNNVGPVRDMCRRVVSIRLAPPSSSPATLVYKGRPVETMLANRESYIADALTIIRAWQAAGAPKADVPPIGSFGEWSDLCRQPLLWMGLPDPASSLLEQLRNDPEAASLAAFMEAWSYEFGERPVQVRKLVQTIELHPDQALAEAVYDLPVMDRNSVNPSKLGWYLKKNAERIVDGHVIRQVITPERRAWTVAKVT</sequence>
<feature type="compositionally biased region" description="Low complexity" evidence="1">
    <location>
        <begin position="19"/>
        <end position="32"/>
    </location>
</feature>
<gene>
    <name evidence="2" type="ORF">H7F49_16450</name>
</gene>
<dbReference type="Proteomes" id="UP000520156">
    <property type="component" value="Unassembled WGS sequence"/>
</dbReference>
<evidence type="ECO:0000256" key="1">
    <source>
        <dbReference type="SAM" id="MobiDB-lite"/>
    </source>
</evidence>
<dbReference type="EMBL" id="JACLAU010000042">
    <property type="protein sequence ID" value="MBC2653281.1"/>
    <property type="molecule type" value="Genomic_DNA"/>
</dbReference>
<comment type="caution">
    <text evidence="2">The sequence shown here is derived from an EMBL/GenBank/DDBJ whole genome shotgun (WGS) entry which is preliminary data.</text>
</comment>
<accession>A0A7X1FAC9</accession>
<name>A0A7X1FAC9_9SPHN</name>
<proteinExistence type="predicted"/>
<protein>
    <submittedName>
        <fullName evidence="2">Uncharacterized protein</fullName>
    </submittedName>
</protein>
<dbReference type="RefSeq" id="WP_185684665.1">
    <property type="nucleotide sequence ID" value="NZ_JACLAU010000042.1"/>
</dbReference>
<evidence type="ECO:0000313" key="2">
    <source>
        <dbReference type="EMBL" id="MBC2653281.1"/>
    </source>
</evidence>